<name>A0ABW8Y7L7_9FLAO</name>
<evidence type="ECO:0000313" key="1">
    <source>
        <dbReference type="EMBL" id="MFL9836203.1"/>
    </source>
</evidence>
<protein>
    <recommendedName>
        <fullName evidence="3">Beta-lactamase-related domain-containing protein</fullName>
    </recommendedName>
</protein>
<proteinExistence type="predicted"/>
<dbReference type="Proteomes" id="UP001629059">
    <property type="component" value="Unassembled WGS sequence"/>
</dbReference>
<organism evidence="1 2">
    <name type="scientific">Flavobacterium rhizophilum</name>
    <dbReference type="NCBI Taxonomy" id="3163296"/>
    <lineage>
        <taxon>Bacteria</taxon>
        <taxon>Pseudomonadati</taxon>
        <taxon>Bacteroidota</taxon>
        <taxon>Flavobacteriia</taxon>
        <taxon>Flavobacteriales</taxon>
        <taxon>Flavobacteriaceae</taxon>
        <taxon>Flavobacterium</taxon>
    </lineage>
</organism>
<dbReference type="EMBL" id="JBELQB010000001">
    <property type="protein sequence ID" value="MFL9836203.1"/>
    <property type="molecule type" value="Genomic_DNA"/>
</dbReference>
<dbReference type="InterPro" id="IPR012338">
    <property type="entry name" value="Beta-lactam/transpept-like"/>
</dbReference>
<accession>A0ABW8Y7L7</accession>
<reference evidence="1 2" key="1">
    <citation type="submission" date="2024-06" db="EMBL/GenBank/DDBJ databases">
        <authorList>
            <person name="Kaempfer P."/>
            <person name="Viver T."/>
        </authorList>
    </citation>
    <scope>NUCLEOTIDE SEQUENCE [LARGE SCALE GENOMIC DNA]</scope>
    <source>
        <strain evidence="1 2">ST-75</strain>
    </source>
</reference>
<comment type="caution">
    <text evidence="1">The sequence shown here is derived from an EMBL/GenBank/DDBJ whole genome shotgun (WGS) entry which is preliminary data.</text>
</comment>
<evidence type="ECO:0000313" key="2">
    <source>
        <dbReference type="Proteomes" id="UP001629059"/>
    </source>
</evidence>
<dbReference type="Gene3D" id="3.40.710.10">
    <property type="entry name" value="DD-peptidase/beta-lactamase superfamily"/>
    <property type="match status" value="1"/>
</dbReference>
<gene>
    <name evidence="1" type="ORF">ABS768_01755</name>
</gene>
<evidence type="ECO:0008006" key="3">
    <source>
        <dbReference type="Google" id="ProtNLM"/>
    </source>
</evidence>
<sequence>MTGVGDVVSDSGDLNKIMNALFEMKLINSNGVELMKPSEGTQGRWLEKFYFYDKTFYGHSGATVGTKTITAINPIDGLTVTIILNVAVLPTSEYLGAVLSTIYIKSYEIPDYVNYYAAPEDLKPYEGLYSADDFPMDIHIFVEDGRLFAQATDQMAFPLAQYTSNEFGFASDGIRIKFNSGRELLIIQGGQELIFIKDKRGGNRRKALMKLLL</sequence>
<keyword evidence="2" id="KW-1185">Reference proteome</keyword>